<evidence type="ECO:0000256" key="10">
    <source>
        <dbReference type="ARBA" id="ARBA00023136"/>
    </source>
</evidence>
<dbReference type="CDD" id="cd08761">
    <property type="entry name" value="Cyt_b561_CYB561D2_like"/>
    <property type="match status" value="1"/>
</dbReference>
<feature type="transmembrane region" description="Helical" evidence="12">
    <location>
        <begin position="209"/>
        <end position="231"/>
    </location>
</feature>
<dbReference type="InterPro" id="IPR006593">
    <property type="entry name" value="Cyt_b561/ferric_Rdtase_TM"/>
</dbReference>
<feature type="domain" description="Cytochrome b561" evidence="13">
    <location>
        <begin position="34"/>
        <end position="236"/>
    </location>
</feature>
<keyword evidence="10 12" id="KW-0472">Membrane</keyword>
<dbReference type="GO" id="GO:0140575">
    <property type="term" value="F:transmembrane monodehydroascorbate reductase activity"/>
    <property type="evidence" value="ECO:0007669"/>
    <property type="project" value="InterPro"/>
</dbReference>
<evidence type="ECO:0000256" key="12">
    <source>
        <dbReference type="SAM" id="Phobius"/>
    </source>
</evidence>
<keyword evidence="9" id="KW-0408">Iron</keyword>
<accession>A0AAU9X4L4</accession>
<evidence type="ECO:0000256" key="2">
    <source>
        <dbReference type="ARBA" id="ARBA00004141"/>
    </source>
</evidence>
<dbReference type="PANTHER" id="PTHR15422">
    <property type="entry name" value="OS05G0565100 PROTEIN"/>
    <property type="match status" value="1"/>
</dbReference>
<dbReference type="Gene3D" id="1.20.120.1770">
    <property type="match status" value="1"/>
</dbReference>
<dbReference type="GO" id="GO:0140571">
    <property type="term" value="F:transmembrane ascorbate ferrireductase activity"/>
    <property type="evidence" value="ECO:0007669"/>
    <property type="project" value="UniProtKB-EC"/>
</dbReference>
<proteinExistence type="predicted"/>
<feature type="non-terminal residue" evidence="14">
    <location>
        <position position="1"/>
    </location>
</feature>
<evidence type="ECO:0000313" key="14">
    <source>
        <dbReference type="EMBL" id="CAH3136663.1"/>
    </source>
</evidence>
<reference evidence="14 15" key="1">
    <citation type="submission" date="2022-05" db="EMBL/GenBank/DDBJ databases">
        <authorList>
            <consortium name="Genoscope - CEA"/>
            <person name="William W."/>
        </authorList>
    </citation>
    <scope>NUCLEOTIDE SEQUENCE [LARGE SCALE GENOMIC DNA]</scope>
</reference>
<evidence type="ECO:0000256" key="7">
    <source>
        <dbReference type="ARBA" id="ARBA00022982"/>
    </source>
</evidence>
<evidence type="ECO:0000256" key="5">
    <source>
        <dbReference type="ARBA" id="ARBA00022692"/>
    </source>
</evidence>
<evidence type="ECO:0000259" key="13">
    <source>
        <dbReference type="PROSITE" id="PS50939"/>
    </source>
</evidence>
<dbReference type="EC" id="7.2.1.3" evidence="11"/>
<feature type="transmembrane region" description="Helical" evidence="12">
    <location>
        <begin position="105"/>
        <end position="124"/>
    </location>
</feature>
<dbReference type="EMBL" id="CALNXJ010000030">
    <property type="protein sequence ID" value="CAH3136663.1"/>
    <property type="molecule type" value="Genomic_DNA"/>
</dbReference>
<comment type="caution">
    <text evidence="14">The sequence shown here is derived from an EMBL/GenBank/DDBJ whole genome shotgun (WGS) entry which is preliminary data.</text>
</comment>
<comment type="cofactor">
    <cofactor evidence="1">
        <name>heme b</name>
        <dbReference type="ChEBI" id="CHEBI:60344"/>
    </cofactor>
</comment>
<evidence type="ECO:0000256" key="9">
    <source>
        <dbReference type="ARBA" id="ARBA00023004"/>
    </source>
</evidence>
<sequence>ALLNCAVTNFQMKEQMIPSEAVVAVLDKNTGDQRSFLLKMVHIVAVGLSLLVIWLAQPGSSLFSWHPTLMALGFSFLMIEAILMFSPQSSLIASAPRATKVKLHWILQTSAVVAAVGGFAAIYYNKNIHNKLHFQSWHGCLGLCTVILICLQSLQGVGVLYSKLPLASMMKPKQLKQLHAMCGSLVYLVACITLCLGFYSNWFVKNTNIYVQGGSVMSAICLGSIVIGQVYTEYGLKRRPGT</sequence>
<dbReference type="GO" id="GO:0016020">
    <property type="term" value="C:membrane"/>
    <property type="evidence" value="ECO:0007669"/>
    <property type="project" value="UniProtKB-SubCell"/>
</dbReference>
<dbReference type="GO" id="GO:0046872">
    <property type="term" value="F:metal ion binding"/>
    <property type="evidence" value="ECO:0007669"/>
    <property type="project" value="UniProtKB-KW"/>
</dbReference>
<dbReference type="SMART" id="SM00665">
    <property type="entry name" value="B561"/>
    <property type="match status" value="1"/>
</dbReference>
<evidence type="ECO:0000256" key="1">
    <source>
        <dbReference type="ARBA" id="ARBA00001970"/>
    </source>
</evidence>
<dbReference type="Pfam" id="PF03188">
    <property type="entry name" value="Cytochrom_B561"/>
    <property type="match status" value="1"/>
</dbReference>
<keyword evidence="3" id="KW-0813">Transport</keyword>
<feature type="transmembrane region" description="Helical" evidence="12">
    <location>
        <begin position="62"/>
        <end position="85"/>
    </location>
</feature>
<dbReference type="PANTHER" id="PTHR15422:SF45">
    <property type="entry name" value="CYTOCHROME B561 DOMAIN-CONTAINING PROTEIN"/>
    <property type="match status" value="1"/>
</dbReference>
<evidence type="ECO:0000256" key="6">
    <source>
        <dbReference type="ARBA" id="ARBA00022723"/>
    </source>
</evidence>
<evidence type="ECO:0000256" key="11">
    <source>
        <dbReference type="ARBA" id="ARBA00024225"/>
    </source>
</evidence>
<protein>
    <recommendedName>
        <fullName evidence="11">ascorbate ferrireductase (transmembrane)</fullName>
        <ecNumber evidence="11">7.2.1.3</ecNumber>
    </recommendedName>
</protein>
<keyword evidence="5 12" id="KW-0812">Transmembrane</keyword>
<feature type="transmembrane region" description="Helical" evidence="12">
    <location>
        <begin position="36"/>
        <end position="56"/>
    </location>
</feature>
<evidence type="ECO:0000256" key="8">
    <source>
        <dbReference type="ARBA" id="ARBA00022989"/>
    </source>
</evidence>
<comment type="subcellular location">
    <subcellularLocation>
        <location evidence="2">Membrane</location>
        <topology evidence="2">Multi-pass membrane protein</topology>
    </subcellularLocation>
</comment>
<evidence type="ECO:0000256" key="3">
    <source>
        <dbReference type="ARBA" id="ARBA00022448"/>
    </source>
</evidence>
<feature type="transmembrane region" description="Helical" evidence="12">
    <location>
        <begin position="182"/>
        <end position="203"/>
    </location>
</feature>
<evidence type="ECO:0000256" key="4">
    <source>
        <dbReference type="ARBA" id="ARBA00022617"/>
    </source>
</evidence>
<feature type="transmembrane region" description="Helical" evidence="12">
    <location>
        <begin position="136"/>
        <end position="161"/>
    </location>
</feature>
<keyword evidence="15" id="KW-1185">Reference proteome</keyword>
<keyword evidence="7" id="KW-0249">Electron transport</keyword>
<name>A0AAU9X4L4_9CNID</name>
<dbReference type="InterPro" id="IPR045150">
    <property type="entry name" value="CYB561D1/2"/>
</dbReference>
<keyword evidence="6" id="KW-0479">Metal-binding</keyword>
<dbReference type="PROSITE" id="PS50939">
    <property type="entry name" value="CYTOCHROME_B561"/>
    <property type="match status" value="1"/>
</dbReference>
<keyword evidence="4" id="KW-0349">Heme</keyword>
<evidence type="ECO:0000313" key="15">
    <source>
        <dbReference type="Proteomes" id="UP001159428"/>
    </source>
</evidence>
<dbReference type="AlphaFoldDB" id="A0AAU9X4L4"/>
<gene>
    <name evidence="14" type="ORF">PMEA_00017484</name>
</gene>
<organism evidence="14 15">
    <name type="scientific">Pocillopora meandrina</name>
    <dbReference type="NCBI Taxonomy" id="46732"/>
    <lineage>
        <taxon>Eukaryota</taxon>
        <taxon>Metazoa</taxon>
        <taxon>Cnidaria</taxon>
        <taxon>Anthozoa</taxon>
        <taxon>Hexacorallia</taxon>
        <taxon>Scleractinia</taxon>
        <taxon>Astrocoeniina</taxon>
        <taxon>Pocilloporidae</taxon>
        <taxon>Pocillopora</taxon>
    </lineage>
</organism>
<dbReference type="Proteomes" id="UP001159428">
    <property type="component" value="Unassembled WGS sequence"/>
</dbReference>
<keyword evidence="8 12" id="KW-1133">Transmembrane helix</keyword>